<comment type="caution">
    <text evidence="1">The sequence shown here is derived from an EMBL/GenBank/DDBJ whole genome shotgun (WGS) entry which is preliminary data.</text>
</comment>
<dbReference type="InterPro" id="IPR036770">
    <property type="entry name" value="Ankyrin_rpt-contain_sf"/>
</dbReference>
<organism evidence="1 2">
    <name type="scientific">Tritrichomonas musculus</name>
    <dbReference type="NCBI Taxonomy" id="1915356"/>
    <lineage>
        <taxon>Eukaryota</taxon>
        <taxon>Metamonada</taxon>
        <taxon>Parabasalia</taxon>
        <taxon>Tritrichomonadida</taxon>
        <taxon>Tritrichomonadidae</taxon>
        <taxon>Tritrichomonas</taxon>
    </lineage>
</organism>
<sequence>MFEILKNLEKIQLNILSFIEKETISDDDFQVFNDLDLPNKDQYTEEILYLINGISVNHHRTPTFYPKIFKILIQFKDQIKNNYSTRDILKIFKDKNILLFLLKEGILTKENVDDKIFIENIEKYSNFNENEGPICEIIRKDSIDEFISYIEQENIDLSSKIETSEFETNQFLIKNKPSLIEYSAFFGSINIFKYLIGKEKEISGSIWIYAIHGHNFEIIKLLEANNIKPKKDNYRNCLIESIKCHHIEMSNYINEKYINDETEDGYSASIDDTQNDLRIMDLISASLKSRNYCFYRKQVTMKIASIYYLCKYNYSLLVENYDIKKDEYIYINAATVSIFYF</sequence>
<proteinExistence type="predicted"/>
<evidence type="ECO:0000313" key="2">
    <source>
        <dbReference type="Proteomes" id="UP001470230"/>
    </source>
</evidence>
<dbReference type="PANTHER" id="PTHR24159">
    <property type="match status" value="1"/>
</dbReference>
<dbReference type="Proteomes" id="UP001470230">
    <property type="component" value="Unassembled WGS sequence"/>
</dbReference>
<protein>
    <recommendedName>
        <fullName evidence="3">DUF3447 domain-containing protein</fullName>
    </recommendedName>
</protein>
<dbReference type="SUPFAM" id="SSF48403">
    <property type="entry name" value="Ankyrin repeat"/>
    <property type="match status" value="1"/>
</dbReference>
<evidence type="ECO:0008006" key="3">
    <source>
        <dbReference type="Google" id="ProtNLM"/>
    </source>
</evidence>
<evidence type="ECO:0000313" key="1">
    <source>
        <dbReference type="EMBL" id="KAK8835990.1"/>
    </source>
</evidence>
<dbReference type="PANTHER" id="PTHR24159:SF5">
    <property type="entry name" value="ANK_REP_REGION DOMAIN-CONTAINING PROTEIN"/>
    <property type="match status" value="1"/>
</dbReference>
<gene>
    <name evidence="1" type="ORF">M9Y10_040187</name>
</gene>
<accession>A0ABR2GPY1</accession>
<name>A0ABR2GPY1_9EUKA</name>
<keyword evidence="2" id="KW-1185">Reference proteome</keyword>
<reference evidence="1 2" key="1">
    <citation type="submission" date="2024-04" db="EMBL/GenBank/DDBJ databases">
        <title>Tritrichomonas musculus Genome.</title>
        <authorList>
            <person name="Alves-Ferreira E."/>
            <person name="Grigg M."/>
            <person name="Lorenzi H."/>
            <person name="Galac M."/>
        </authorList>
    </citation>
    <scope>NUCLEOTIDE SEQUENCE [LARGE SCALE GENOMIC DNA]</scope>
    <source>
        <strain evidence="1 2">EAF2021</strain>
    </source>
</reference>
<dbReference type="EMBL" id="JAPFFF010000071">
    <property type="protein sequence ID" value="KAK8835990.1"/>
    <property type="molecule type" value="Genomic_DNA"/>
</dbReference>